<dbReference type="Pfam" id="PF10934">
    <property type="entry name" value="Sheath_initiator"/>
    <property type="match status" value="1"/>
</dbReference>
<dbReference type="SUPFAM" id="SSF160719">
    <property type="entry name" value="gpW/gp25-like"/>
    <property type="match status" value="1"/>
</dbReference>
<proteinExistence type="predicted"/>
<organism evidence="1 2">
    <name type="scientific">Romboutsia timonensis</name>
    <dbReference type="NCBI Taxonomy" id="1776391"/>
    <lineage>
        <taxon>Bacteria</taxon>
        <taxon>Bacillati</taxon>
        <taxon>Bacillota</taxon>
        <taxon>Clostridia</taxon>
        <taxon>Peptostreptococcales</taxon>
        <taxon>Peptostreptococcaceae</taxon>
        <taxon>Romboutsia</taxon>
    </lineage>
</organism>
<reference evidence="1" key="2">
    <citation type="submission" date="2021-09" db="EMBL/GenBank/DDBJ databases">
        <authorList>
            <person name="Gilroy R."/>
        </authorList>
    </citation>
    <scope>NUCLEOTIDE SEQUENCE</scope>
    <source>
        <strain evidence="1">1277</strain>
    </source>
</reference>
<dbReference type="EMBL" id="DYUB01000098">
    <property type="protein sequence ID" value="HJG96039.1"/>
    <property type="molecule type" value="Genomic_DNA"/>
</dbReference>
<dbReference type="InterPro" id="IPR020288">
    <property type="entry name" value="Sheath_initiator"/>
</dbReference>
<dbReference type="Gene3D" id="3.10.450.40">
    <property type="match status" value="1"/>
</dbReference>
<dbReference type="AlphaFoldDB" id="A0A921SYX0"/>
<name>A0A921SYX0_9FIRM</name>
<dbReference type="Proteomes" id="UP000776700">
    <property type="component" value="Unassembled WGS sequence"/>
</dbReference>
<gene>
    <name evidence="1" type="ORF">K8V90_02930</name>
</gene>
<comment type="caution">
    <text evidence="1">The sequence shown here is derived from an EMBL/GenBank/DDBJ whole genome shotgun (WGS) entry which is preliminary data.</text>
</comment>
<protein>
    <submittedName>
        <fullName evidence="1">DUF2634 domain-containing protein</fullName>
    </submittedName>
</protein>
<reference evidence="1" key="1">
    <citation type="journal article" date="2021" name="PeerJ">
        <title>Extensive microbial diversity within the chicken gut microbiome revealed by metagenomics and culture.</title>
        <authorList>
            <person name="Gilroy R."/>
            <person name="Ravi A."/>
            <person name="Getino M."/>
            <person name="Pursley I."/>
            <person name="Horton D.L."/>
            <person name="Alikhan N.F."/>
            <person name="Baker D."/>
            <person name="Gharbi K."/>
            <person name="Hall N."/>
            <person name="Watson M."/>
            <person name="Adriaenssens E.M."/>
            <person name="Foster-Nyarko E."/>
            <person name="Jarju S."/>
            <person name="Secka A."/>
            <person name="Antonio M."/>
            <person name="Oren A."/>
            <person name="Chaudhuri R.R."/>
            <person name="La Ragione R."/>
            <person name="Hildebrand F."/>
            <person name="Pallen M.J."/>
        </authorList>
    </citation>
    <scope>NUCLEOTIDE SEQUENCE</scope>
    <source>
        <strain evidence="1">1277</strain>
    </source>
</reference>
<accession>A0A921SYX0</accession>
<evidence type="ECO:0000313" key="2">
    <source>
        <dbReference type="Proteomes" id="UP000776700"/>
    </source>
</evidence>
<evidence type="ECO:0000313" key="1">
    <source>
        <dbReference type="EMBL" id="HJG96039.1"/>
    </source>
</evidence>
<sequence length="139" mass="16099">MSIFPFISPPPNLENLNEYPTYREIAWDFKKNEPIIENGEFKIVEGNEAIKTWVYLALLTPNKQYPIYSWDYGSEVKELIGKNYTKALTKAEAQRLIEECLIINPYIVEVQVIDAIFKENTLTCDIKITTIYGDLEVSI</sequence>